<evidence type="ECO:0000256" key="1">
    <source>
        <dbReference type="SAM" id="MobiDB-lite"/>
    </source>
</evidence>
<gene>
    <name evidence="2" type="ORF">AXF42_Ash006163</name>
</gene>
<organism evidence="2 3">
    <name type="scientific">Apostasia shenzhenica</name>
    <dbReference type="NCBI Taxonomy" id="1088818"/>
    <lineage>
        <taxon>Eukaryota</taxon>
        <taxon>Viridiplantae</taxon>
        <taxon>Streptophyta</taxon>
        <taxon>Embryophyta</taxon>
        <taxon>Tracheophyta</taxon>
        <taxon>Spermatophyta</taxon>
        <taxon>Magnoliopsida</taxon>
        <taxon>Liliopsida</taxon>
        <taxon>Asparagales</taxon>
        <taxon>Orchidaceae</taxon>
        <taxon>Apostasioideae</taxon>
        <taxon>Apostasia</taxon>
    </lineage>
</organism>
<dbReference type="EMBL" id="KZ451932">
    <property type="protein sequence ID" value="PKA61266.1"/>
    <property type="molecule type" value="Genomic_DNA"/>
</dbReference>
<evidence type="ECO:0000313" key="3">
    <source>
        <dbReference type="Proteomes" id="UP000236161"/>
    </source>
</evidence>
<dbReference type="Proteomes" id="UP000236161">
    <property type="component" value="Unassembled WGS sequence"/>
</dbReference>
<accession>A0A2I0B0F6</accession>
<proteinExistence type="predicted"/>
<protein>
    <submittedName>
        <fullName evidence="2">Uncharacterized protein</fullName>
    </submittedName>
</protein>
<name>A0A2I0B0F6_9ASPA</name>
<keyword evidence="3" id="KW-1185">Reference proteome</keyword>
<feature type="region of interest" description="Disordered" evidence="1">
    <location>
        <begin position="134"/>
        <end position="155"/>
    </location>
</feature>
<evidence type="ECO:0000313" key="2">
    <source>
        <dbReference type="EMBL" id="PKA61266.1"/>
    </source>
</evidence>
<sequence length="167" mass="18502">MINVISSRRIANSPSKLPLDFKNVEHATASARDQEAICSVLSFLISALGGDQEPFLNTFCYCHPDLMAGEGEGEDYPEENAPPERWLSLRHRKLQRRAFAVLERYSLSLSSRHRKFQRRVIAVVERCSLSLSFSGTGSFSRGHSPSSDVTLSHSPLAPEASDRAAIV</sequence>
<dbReference type="AlphaFoldDB" id="A0A2I0B0F6"/>
<feature type="compositionally biased region" description="Polar residues" evidence="1">
    <location>
        <begin position="141"/>
        <end position="153"/>
    </location>
</feature>
<reference evidence="2 3" key="1">
    <citation type="journal article" date="2017" name="Nature">
        <title>The Apostasia genome and the evolution of orchids.</title>
        <authorList>
            <person name="Zhang G.Q."/>
            <person name="Liu K.W."/>
            <person name="Li Z."/>
            <person name="Lohaus R."/>
            <person name="Hsiao Y.Y."/>
            <person name="Niu S.C."/>
            <person name="Wang J.Y."/>
            <person name="Lin Y.C."/>
            <person name="Xu Q."/>
            <person name="Chen L.J."/>
            <person name="Yoshida K."/>
            <person name="Fujiwara S."/>
            <person name="Wang Z.W."/>
            <person name="Zhang Y.Q."/>
            <person name="Mitsuda N."/>
            <person name="Wang M."/>
            <person name="Liu G.H."/>
            <person name="Pecoraro L."/>
            <person name="Huang H.X."/>
            <person name="Xiao X.J."/>
            <person name="Lin M."/>
            <person name="Wu X.Y."/>
            <person name="Wu W.L."/>
            <person name="Chen Y.Y."/>
            <person name="Chang S.B."/>
            <person name="Sakamoto S."/>
            <person name="Ohme-Takagi M."/>
            <person name="Yagi M."/>
            <person name="Zeng S.J."/>
            <person name="Shen C.Y."/>
            <person name="Yeh C.M."/>
            <person name="Luo Y.B."/>
            <person name="Tsai W.C."/>
            <person name="Van de Peer Y."/>
            <person name="Liu Z.J."/>
        </authorList>
    </citation>
    <scope>NUCLEOTIDE SEQUENCE [LARGE SCALE GENOMIC DNA]</scope>
    <source>
        <strain evidence="3">cv. Shenzhen</strain>
        <tissue evidence="2">Stem</tissue>
    </source>
</reference>